<dbReference type="GO" id="GO:0043709">
    <property type="term" value="P:cell adhesion involved in single-species biofilm formation"/>
    <property type="evidence" value="ECO:0007669"/>
    <property type="project" value="TreeGrafter"/>
</dbReference>
<protein>
    <submittedName>
        <fullName evidence="4">Pilin (Type 1 fimbria component protein)</fullName>
    </submittedName>
</protein>
<dbReference type="InterPro" id="IPR000259">
    <property type="entry name" value="Adhesion_dom_fimbrial"/>
</dbReference>
<evidence type="ECO:0000256" key="2">
    <source>
        <dbReference type="SAM" id="SignalP"/>
    </source>
</evidence>
<dbReference type="InterPro" id="IPR008966">
    <property type="entry name" value="Adhesion_dom_sf"/>
</dbReference>
<feature type="chain" id="PRO_5013375534" evidence="2">
    <location>
        <begin position="22"/>
        <end position="211"/>
    </location>
</feature>
<dbReference type="Gene3D" id="2.60.40.1090">
    <property type="entry name" value="Fimbrial-type adhesion domain"/>
    <property type="match status" value="1"/>
</dbReference>
<keyword evidence="1 2" id="KW-0732">Signal</keyword>
<feature type="signal peptide" evidence="2">
    <location>
        <begin position="1"/>
        <end position="21"/>
    </location>
</feature>
<reference evidence="4 5" key="1">
    <citation type="submission" date="2017-09" db="EMBL/GenBank/DDBJ databases">
        <authorList>
            <person name="Ehlers B."/>
            <person name="Leendertz F.H."/>
        </authorList>
    </citation>
    <scope>NUCLEOTIDE SEQUENCE [LARGE SCALE GENOMIC DNA]</scope>
    <source>
        <strain evidence="4 5">DSM 16848</strain>
    </source>
</reference>
<dbReference type="PANTHER" id="PTHR33420">
    <property type="entry name" value="FIMBRIAL SUBUNIT ELFA-RELATED"/>
    <property type="match status" value="1"/>
</dbReference>
<evidence type="ECO:0000313" key="4">
    <source>
        <dbReference type="EMBL" id="SOD67918.1"/>
    </source>
</evidence>
<evidence type="ECO:0000256" key="1">
    <source>
        <dbReference type="ARBA" id="ARBA00022729"/>
    </source>
</evidence>
<dbReference type="AlphaFoldDB" id="A0A286EAJ3"/>
<proteinExistence type="predicted"/>
<sequence length="211" mass="22371">MKKLLIALGVSAAMVSGSALAAGEVSLTAPTSFVKNIVDHINVSTCVPDFESNGLGTLAEELNLSGGAGQEQFALNSTKVGSHKKEFSLAFNKCPEATSLTGKSKLSVHIDKNNSFVTTENAEKGLTGNELNNMYGHGGAQNVYVRLFNAESADNPLQFGENNTIEKDLPNYSSNPEGRIEFKFAAQLYAPKGNATPGPVKAQAPFVVQYK</sequence>
<dbReference type="Proteomes" id="UP000219669">
    <property type="component" value="Unassembled WGS sequence"/>
</dbReference>
<name>A0A286EAJ3_9NEIS</name>
<dbReference type="EMBL" id="OCNF01000007">
    <property type="protein sequence ID" value="SOD67918.1"/>
    <property type="molecule type" value="Genomic_DNA"/>
</dbReference>
<evidence type="ECO:0000313" key="5">
    <source>
        <dbReference type="Proteomes" id="UP000219669"/>
    </source>
</evidence>
<dbReference type="InterPro" id="IPR050263">
    <property type="entry name" value="Bact_Fimbrial_Adh_Pro"/>
</dbReference>
<organism evidence="4 5">
    <name type="scientific">Alysiella filiformis DSM 16848</name>
    <dbReference type="NCBI Taxonomy" id="1120981"/>
    <lineage>
        <taxon>Bacteria</taxon>
        <taxon>Pseudomonadati</taxon>
        <taxon>Pseudomonadota</taxon>
        <taxon>Betaproteobacteria</taxon>
        <taxon>Neisseriales</taxon>
        <taxon>Neisseriaceae</taxon>
        <taxon>Alysiella</taxon>
    </lineage>
</organism>
<dbReference type="InterPro" id="IPR036937">
    <property type="entry name" value="Adhesion_dom_fimbrial_sf"/>
</dbReference>
<evidence type="ECO:0000259" key="3">
    <source>
        <dbReference type="Pfam" id="PF00419"/>
    </source>
</evidence>
<keyword evidence="5" id="KW-1185">Reference proteome</keyword>
<accession>A0A286EAJ3</accession>
<gene>
    <name evidence="4" type="ORF">SAMN02746062_01049</name>
</gene>
<dbReference type="SUPFAM" id="SSF49401">
    <property type="entry name" value="Bacterial adhesins"/>
    <property type="match status" value="1"/>
</dbReference>
<dbReference type="PANTHER" id="PTHR33420:SF3">
    <property type="entry name" value="FIMBRIAL SUBUNIT ELFA"/>
    <property type="match status" value="1"/>
</dbReference>
<dbReference type="GO" id="GO:0009289">
    <property type="term" value="C:pilus"/>
    <property type="evidence" value="ECO:0007669"/>
    <property type="project" value="InterPro"/>
</dbReference>
<dbReference type="Pfam" id="PF00419">
    <property type="entry name" value="Fimbrial"/>
    <property type="match status" value="1"/>
</dbReference>
<feature type="domain" description="Fimbrial-type adhesion" evidence="3">
    <location>
        <begin position="75"/>
        <end position="211"/>
    </location>
</feature>